<dbReference type="KEGG" id="ccz:CCALI_02194"/>
<gene>
    <name evidence="1" type="ORF">CCALI_02194</name>
</gene>
<proteinExistence type="predicted"/>
<protein>
    <submittedName>
        <fullName evidence="1">Peptidase MA superfamily</fullName>
    </submittedName>
</protein>
<dbReference type="RefSeq" id="WP_016483522.1">
    <property type="nucleotide sequence ID" value="NC_021487.1"/>
</dbReference>
<dbReference type="HOGENOM" id="CLU_1297975_0_0_0"/>
<name>S0EX43_CHTCT</name>
<evidence type="ECO:0000313" key="1">
    <source>
        <dbReference type="EMBL" id="CCW36001.1"/>
    </source>
</evidence>
<accession>S0EX43</accession>
<dbReference type="Proteomes" id="UP000014227">
    <property type="component" value="Chromosome I"/>
</dbReference>
<dbReference type="EMBL" id="HF951689">
    <property type="protein sequence ID" value="CCW36001.1"/>
    <property type="molecule type" value="Genomic_DNA"/>
</dbReference>
<evidence type="ECO:0000313" key="2">
    <source>
        <dbReference type="Proteomes" id="UP000014227"/>
    </source>
</evidence>
<keyword evidence="2" id="KW-1185">Reference proteome</keyword>
<dbReference type="Gene3D" id="3.40.390.10">
    <property type="entry name" value="Collagenase (Catalytic Domain)"/>
    <property type="match status" value="1"/>
</dbReference>
<dbReference type="AlphaFoldDB" id="S0EX43"/>
<dbReference type="eggNOG" id="COG4307">
    <property type="taxonomic scope" value="Bacteria"/>
</dbReference>
<sequence length="212" mass="23907">MWLDRAISWTRCILTSIFGVGFCYLLFSVQAARADLIFDSNTPHKEIWQQVYDSLPSALKTQKAVVVEVVSAKTMQQLFEKTMGQPCSDVVDGCYYSGGDRIDADATILLLDTLQGDRARMVFAHEYGHFVWDQLLTSAERDAYKAVWQRQLRKHCLVSTYASTSVEEGFAEAFSAYVCARQKLDTCDVLSEKFLNKLVSRRTDPSQVATSS</sequence>
<dbReference type="SUPFAM" id="SSF55486">
    <property type="entry name" value="Metalloproteases ('zincins'), catalytic domain"/>
    <property type="match status" value="1"/>
</dbReference>
<dbReference type="PATRIC" id="fig|1303518.3.peg.2279"/>
<reference evidence="2" key="1">
    <citation type="submission" date="2013-03" db="EMBL/GenBank/DDBJ databases">
        <title>Genome sequence of Chthonomonas calidirosea, the first sequenced genome from the Armatimonadetes phylum (formally candidate division OP10).</title>
        <authorList>
            <person name="Lee K.C.Y."/>
            <person name="Morgan X.C."/>
            <person name="Dunfield P.F."/>
            <person name="Tamas I."/>
            <person name="Houghton K.M."/>
            <person name="Vyssotski M."/>
            <person name="Ryan J.L.J."/>
            <person name="Lagutin K."/>
            <person name="McDonald I.R."/>
            <person name="Stott M.B."/>
        </authorList>
    </citation>
    <scope>NUCLEOTIDE SEQUENCE [LARGE SCALE GENOMIC DNA]</scope>
    <source>
        <strain evidence="2">DSM 23976 / ICMP 18418 / T49</strain>
    </source>
</reference>
<dbReference type="OrthoDB" id="256753at2"/>
<dbReference type="STRING" id="454171.CP488_01899"/>
<dbReference type="InterPro" id="IPR024079">
    <property type="entry name" value="MetalloPept_cat_dom_sf"/>
</dbReference>
<dbReference type="GO" id="GO:0008237">
    <property type="term" value="F:metallopeptidase activity"/>
    <property type="evidence" value="ECO:0007669"/>
    <property type="project" value="InterPro"/>
</dbReference>
<dbReference type="InParanoid" id="S0EX43"/>
<organism evidence="1 2">
    <name type="scientific">Chthonomonas calidirosea (strain DSM 23976 / ICMP 18418 / T49)</name>
    <dbReference type="NCBI Taxonomy" id="1303518"/>
    <lineage>
        <taxon>Bacteria</taxon>
        <taxon>Bacillati</taxon>
        <taxon>Armatimonadota</taxon>
        <taxon>Chthonomonadia</taxon>
        <taxon>Chthonomonadales</taxon>
        <taxon>Chthonomonadaceae</taxon>
        <taxon>Chthonomonas</taxon>
    </lineage>
</organism>